<comment type="caution">
    <text evidence="2">The sequence shown here is derived from an EMBL/GenBank/DDBJ whole genome shotgun (WGS) entry which is preliminary data.</text>
</comment>
<dbReference type="InterPro" id="IPR043129">
    <property type="entry name" value="ATPase_NBD"/>
</dbReference>
<accession>A0A955LH84</accession>
<dbReference type="InterPro" id="IPR003695">
    <property type="entry name" value="Ppx_GppA_N"/>
</dbReference>
<dbReference type="EMBL" id="JAGQKX010000125">
    <property type="protein sequence ID" value="MCA9390542.1"/>
    <property type="molecule type" value="Genomic_DNA"/>
</dbReference>
<dbReference type="InterPro" id="IPR050273">
    <property type="entry name" value="GppA/Ppx_hydrolase"/>
</dbReference>
<feature type="domain" description="Ppx/GppA phosphatase N-terminal" evidence="1">
    <location>
        <begin position="8"/>
        <end position="270"/>
    </location>
</feature>
<reference evidence="2" key="1">
    <citation type="submission" date="2020-04" db="EMBL/GenBank/DDBJ databases">
        <authorList>
            <person name="Zhang T."/>
        </authorList>
    </citation>
    <scope>NUCLEOTIDE SEQUENCE</scope>
    <source>
        <strain evidence="2">HKST-UBA01</strain>
    </source>
</reference>
<proteinExistence type="predicted"/>
<dbReference type="Gene3D" id="3.30.420.150">
    <property type="entry name" value="Exopolyphosphatase. Domain 2"/>
    <property type="match status" value="1"/>
</dbReference>
<dbReference type="SUPFAM" id="SSF53067">
    <property type="entry name" value="Actin-like ATPase domain"/>
    <property type="match status" value="2"/>
</dbReference>
<dbReference type="Gene3D" id="3.30.420.40">
    <property type="match status" value="1"/>
</dbReference>
<sequence length="274" mass="30830">MDLKEDAILESNAEKTYTELRRCAQIMQEHQVAKVRIVATQTLRRASNSKEVTQNIERILNAPVEIIDHQEEAALFFKAVMSDMPENLPNHLVVDMGGGSVQLIIGRPKEIHSINMMPTGAAYLHDKYIKEPQSEKSKTHPEELKLLKTFIHEQIRNTGIDRSAFQGIPIVYGSSNIADLFDHIGIPLSTDGPSQTHPMTTHPQHLQTFVDSILPYTYEEREAMFNFQKGYMWGIDKAFANIIALADEFNSSVIIPSNANISQGIIFSLAQIET</sequence>
<evidence type="ECO:0000259" key="1">
    <source>
        <dbReference type="Pfam" id="PF02541"/>
    </source>
</evidence>
<dbReference type="PANTHER" id="PTHR30005:SF0">
    <property type="entry name" value="RETROGRADE REGULATION PROTEIN 2"/>
    <property type="match status" value="1"/>
</dbReference>
<dbReference type="Pfam" id="PF02541">
    <property type="entry name" value="Ppx-GppA"/>
    <property type="match status" value="1"/>
</dbReference>
<dbReference type="PANTHER" id="PTHR30005">
    <property type="entry name" value="EXOPOLYPHOSPHATASE"/>
    <property type="match status" value="1"/>
</dbReference>
<evidence type="ECO:0000313" key="3">
    <source>
        <dbReference type="Proteomes" id="UP000701698"/>
    </source>
</evidence>
<organism evidence="2 3">
    <name type="scientific">candidate division WWE3 bacterium</name>
    <dbReference type="NCBI Taxonomy" id="2053526"/>
    <lineage>
        <taxon>Bacteria</taxon>
        <taxon>Katanobacteria</taxon>
    </lineage>
</organism>
<reference evidence="2" key="2">
    <citation type="journal article" date="2021" name="Microbiome">
        <title>Successional dynamics and alternative stable states in a saline activated sludge microbial community over 9 years.</title>
        <authorList>
            <person name="Wang Y."/>
            <person name="Ye J."/>
            <person name="Ju F."/>
            <person name="Liu L."/>
            <person name="Boyd J.A."/>
            <person name="Deng Y."/>
            <person name="Parks D.H."/>
            <person name="Jiang X."/>
            <person name="Yin X."/>
            <person name="Woodcroft B.J."/>
            <person name="Tyson G.W."/>
            <person name="Hugenholtz P."/>
            <person name="Polz M.F."/>
            <person name="Zhang T."/>
        </authorList>
    </citation>
    <scope>NUCLEOTIDE SEQUENCE</scope>
    <source>
        <strain evidence="2">HKST-UBA01</strain>
    </source>
</reference>
<dbReference type="AlphaFoldDB" id="A0A955LH84"/>
<evidence type="ECO:0000313" key="2">
    <source>
        <dbReference type="EMBL" id="MCA9390542.1"/>
    </source>
</evidence>
<dbReference type="Proteomes" id="UP000701698">
    <property type="component" value="Unassembled WGS sequence"/>
</dbReference>
<name>A0A955LH84_UNCKA</name>
<gene>
    <name evidence="2" type="ORF">KC571_04000</name>
</gene>
<protein>
    <recommendedName>
        <fullName evidence="1">Ppx/GppA phosphatase N-terminal domain-containing protein</fullName>
    </recommendedName>
</protein>